<dbReference type="EMBL" id="JAUSUR010000002">
    <property type="protein sequence ID" value="MDQ0360970.1"/>
    <property type="molecule type" value="Genomic_DNA"/>
</dbReference>
<evidence type="ECO:0000256" key="1">
    <source>
        <dbReference type="ARBA" id="ARBA00023125"/>
    </source>
</evidence>
<dbReference type="PROSITE" id="PS50977">
    <property type="entry name" value="HTH_TETR_2"/>
    <property type="match status" value="1"/>
</dbReference>
<dbReference type="InterPro" id="IPR036271">
    <property type="entry name" value="Tet_transcr_reg_TetR-rel_C_sf"/>
</dbReference>
<keyword evidence="1 2" id="KW-0238">DNA-binding</keyword>
<dbReference type="InterPro" id="IPR001647">
    <property type="entry name" value="HTH_TetR"/>
</dbReference>
<keyword evidence="5" id="KW-1185">Reference proteome</keyword>
<feature type="DNA-binding region" description="H-T-H motif" evidence="2">
    <location>
        <begin position="27"/>
        <end position="46"/>
    </location>
</feature>
<dbReference type="RefSeq" id="WP_307407280.1">
    <property type="nucleotide sequence ID" value="NZ_JAUSUR010000002.1"/>
</dbReference>
<feature type="domain" description="HTH tetR-type" evidence="3">
    <location>
        <begin position="4"/>
        <end position="64"/>
    </location>
</feature>
<evidence type="ECO:0000256" key="2">
    <source>
        <dbReference type="PROSITE-ProRule" id="PRU00335"/>
    </source>
</evidence>
<protein>
    <submittedName>
        <fullName evidence="4">AcrR family transcriptional regulator</fullName>
    </submittedName>
</protein>
<dbReference type="SUPFAM" id="SSF48498">
    <property type="entry name" value="Tetracyclin repressor-like, C-terminal domain"/>
    <property type="match status" value="1"/>
</dbReference>
<dbReference type="InterPro" id="IPR009057">
    <property type="entry name" value="Homeodomain-like_sf"/>
</dbReference>
<dbReference type="SUPFAM" id="SSF46689">
    <property type="entry name" value="Homeodomain-like"/>
    <property type="match status" value="1"/>
</dbReference>
<dbReference type="InterPro" id="IPR050624">
    <property type="entry name" value="HTH-type_Tx_Regulator"/>
</dbReference>
<dbReference type="Pfam" id="PF00440">
    <property type="entry name" value="TetR_N"/>
    <property type="match status" value="1"/>
</dbReference>
<comment type="caution">
    <text evidence="4">The sequence shown here is derived from an EMBL/GenBank/DDBJ whole genome shotgun (WGS) entry which is preliminary data.</text>
</comment>
<name>A0ABU0E258_9FIRM</name>
<evidence type="ECO:0000313" key="5">
    <source>
        <dbReference type="Proteomes" id="UP001230220"/>
    </source>
</evidence>
<dbReference type="Gene3D" id="1.10.357.10">
    <property type="entry name" value="Tetracycline Repressor, domain 2"/>
    <property type="match status" value="1"/>
</dbReference>
<evidence type="ECO:0000259" key="3">
    <source>
        <dbReference type="PROSITE" id="PS50977"/>
    </source>
</evidence>
<reference evidence="4 5" key="1">
    <citation type="submission" date="2023-07" db="EMBL/GenBank/DDBJ databases">
        <title>Genomic Encyclopedia of Type Strains, Phase IV (KMG-IV): sequencing the most valuable type-strain genomes for metagenomic binning, comparative biology and taxonomic classification.</title>
        <authorList>
            <person name="Goeker M."/>
        </authorList>
    </citation>
    <scope>NUCLEOTIDE SEQUENCE [LARGE SCALE GENOMIC DNA]</scope>
    <source>
        <strain evidence="4 5">DSM 16784</strain>
    </source>
</reference>
<evidence type="ECO:0000313" key="4">
    <source>
        <dbReference type="EMBL" id="MDQ0360970.1"/>
    </source>
</evidence>
<dbReference type="PANTHER" id="PTHR43479">
    <property type="entry name" value="ACREF/ENVCD OPERON REPRESSOR-RELATED"/>
    <property type="match status" value="1"/>
</dbReference>
<dbReference type="PRINTS" id="PR00455">
    <property type="entry name" value="HTHTETR"/>
</dbReference>
<gene>
    <name evidence="4" type="ORF">J2S15_001715</name>
</gene>
<organism evidence="4 5">
    <name type="scientific">Breznakia pachnodae</name>
    <dbReference type="NCBI Taxonomy" id="265178"/>
    <lineage>
        <taxon>Bacteria</taxon>
        <taxon>Bacillati</taxon>
        <taxon>Bacillota</taxon>
        <taxon>Erysipelotrichia</taxon>
        <taxon>Erysipelotrichales</taxon>
        <taxon>Erysipelotrichaceae</taxon>
        <taxon>Breznakia</taxon>
    </lineage>
</organism>
<proteinExistence type="predicted"/>
<sequence>MARGNTKERILEVALDMFSVNGYDGVGVRMIAGAVGIKESSLYKHYKSKQDIFDSLLISMQDRYLETSKQFEIPQGAFDSMADDYQTVGMARLKEMSHQLFLYFLKDPYASKFRHMLEIEQYRNKQASEMYAKFFIEAPIEFQAELFKIMMEKGYFRVLDPKVAAYHFYSTTFVMFHYYDNGEVSEGEVLRLLDAHIEQFSTLYANKD</sequence>
<dbReference type="Proteomes" id="UP001230220">
    <property type="component" value="Unassembled WGS sequence"/>
</dbReference>
<dbReference type="PANTHER" id="PTHR43479:SF11">
    <property type="entry name" value="ACREF_ENVCD OPERON REPRESSOR-RELATED"/>
    <property type="match status" value="1"/>
</dbReference>
<accession>A0ABU0E258</accession>